<sequence length="123" mass="13844">MTADSNRLIFVYGTLKRGFCRGHHLKDQTFLSIALSAADYTMYNCGSYPGLVIDKLQGVSIHGELWRIDSQCLKLLDEVEGVAENLYQRGSIRLIQPEIAETVEAYFFQGSVDQLPVVGNNWK</sequence>
<dbReference type="Proteomes" id="UP000263642">
    <property type="component" value="Unassembled WGS sequence"/>
</dbReference>
<proteinExistence type="inferred from homology"/>
<dbReference type="SUPFAM" id="SSF110857">
    <property type="entry name" value="Gamma-glutamyl cyclotransferase-like"/>
    <property type="match status" value="1"/>
</dbReference>
<evidence type="ECO:0000256" key="1">
    <source>
        <dbReference type="ARBA" id="ARBA00008861"/>
    </source>
</evidence>
<feature type="active site" description="Proton acceptor" evidence="2">
    <location>
        <position position="80"/>
    </location>
</feature>
<comment type="similarity">
    <text evidence="1 3">Belongs to the gamma-glutamylcyclotransferase family.</text>
</comment>
<evidence type="ECO:0000313" key="6">
    <source>
        <dbReference type="Proteomes" id="UP000263642"/>
    </source>
</evidence>
<accession>A0A3D3RFQ9</accession>
<dbReference type="EMBL" id="DQAY01000203">
    <property type="protein sequence ID" value="HCO27655.1"/>
    <property type="molecule type" value="Genomic_DNA"/>
</dbReference>
<reference evidence="5 6" key="1">
    <citation type="journal article" date="2018" name="Nat. Biotechnol.">
        <title>A standardized bacterial taxonomy based on genome phylogeny substantially revises the tree of life.</title>
        <authorList>
            <person name="Parks D.H."/>
            <person name="Chuvochina M."/>
            <person name="Waite D.W."/>
            <person name="Rinke C."/>
            <person name="Skarshewski A."/>
            <person name="Chaumeil P.A."/>
            <person name="Hugenholtz P."/>
        </authorList>
    </citation>
    <scope>NUCLEOTIDE SEQUENCE [LARGE SCALE GENOMIC DNA]</scope>
    <source>
        <strain evidence="5">UBA9375</strain>
    </source>
</reference>
<evidence type="ECO:0000256" key="2">
    <source>
        <dbReference type="PIRSR" id="PIRSR639126-1"/>
    </source>
</evidence>
<feature type="domain" description="Gamma-glutamylcyclotransferase AIG2-like" evidence="4">
    <location>
        <begin position="9"/>
        <end position="120"/>
    </location>
</feature>
<evidence type="ECO:0000313" key="5">
    <source>
        <dbReference type="EMBL" id="HCO27655.1"/>
    </source>
</evidence>
<comment type="caution">
    <text evidence="5">The sequence shown here is derived from an EMBL/GenBank/DDBJ whole genome shotgun (WGS) entry which is preliminary data.</text>
</comment>
<evidence type="ECO:0000259" key="4">
    <source>
        <dbReference type="Pfam" id="PF06094"/>
    </source>
</evidence>
<dbReference type="InterPro" id="IPR009288">
    <property type="entry name" value="AIG2-like_dom"/>
</dbReference>
<dbReference type="InterPro" id="IPR036568">
    <property type="entry name" value="GGCT-like_sf"/>
</dbReference>
<dbReference type="AlphaFoldDB" id="A0A3D3RFQ9"/>
<dbReference type="Gene3D" id="3.10.490.10">
    <property type="entry name" value="Gamma-glutamyl cyclotransferase-like"/>
    <property type="match status" value="1"/>
</dbReference>
<dbReference type="GO" id="GO:0061929">
    <property type="term" value="F:gamma-glutamylaminecyclotransferase activity"/>
    <property type="evidence" value="ECO:0007669"/>
    <property type="project" value="InterPro"/>
</dbReference>
<dbReference type="PANTHER" id="PTHR12510">
    <property type="entry name" value="TROPONIN C-AKIN-1 PROTEIN"/>
    <property type="match status" value="1"/>
</dbReference>
<name>A0A3D3RFQ9_9PLAN</name>
<dbReference type="PANTHER" id="PTHR12510:SF4">
    <property type="entry name" value="GAMMA-GLUTAMYLAMINECYCLOTRANSFERASE"/>
    <property type="match status" value="1"/>
</dbReference>
<dbReference type="Pfam" id="PF06094">
    <property type="entry name" value="GGACT"/>
    <property type="match status" value="1"/>
</dbReference>
<gene>
    <name evidence="5" type="ORF">DIT97_33375</name>
</gene>
<dbReference type="InterPro" id="IPR013024">
    <property type="entry name" value="GGCT-like"/>
</dbReference>
<protein>
    <recommendedName>
        <fullName evidence="3">Gamma-glutamylcyclotransferase family protein</fullName>
    </recommendedName>
</protein>
<dbReference type="CDD" id="cd06661">
    <property type="entry name" value="GGCT_like"/>
    <property type="match status" value="1"/>
</dbReference>
<evidence type="ECO:0000256" key="3">
    <source>
        <dbReference type="RuleBase" id="RU367036"/>
    </source>
</evidence>
<dbReference type="GO" id="GO:0005829">
    <property type="term" value="C:cytosol"/>
    <property type="evidence" value="ECO:0007669"/>
    <property type="project" value="TreeGrafter"/>
</dbReference>
<dbReference type="InterPro" id="IPR039126">
    <property type="entry name" value="GGACT"/>
</dbReference>
<organism evidence="5 6">
    <name type="scientific">Gimesia maris</name>
    <dbReference type="NCBI Taxonomy" id="122"/>
    <lineage>
        <taxon>Bacteria</taxon>
        <taxon>Pseudomonadati</taxon>
        <taxon>Planctomycetota</taxon>
        <taxon>Planctomycetia</taxon>
        <taxon>Planctomycetales</taxon>
        <taxon>Planctomycetaceae</taxon>
        <taxon>Gimesia</taxon>
    </lineage>
</organism>